<dbReference type="PANTHER" id="PTHR47961">
    <property type="entry name" value="DNA POLYMERASE THETA, PUTATIVE (AFU_ORTHOLOGUE AFUA_1G05260)-RELATED"/>
    <property type="match status" value="1"/>
</dbReference>
<evidence type="ECO:0000256" key="3">
    <source>
        <dbReference type="ARBA" id="ARBA00022806"/>
    </source>
</evidence>
<keyword evidence="1" id="KW-0547">Nucleotide-binding</keyword>
<dbReference type="PROSITE" id="PS51192">
    <property type="entry name" value="HELICASE_ATP_BIND_1"/>
    <property type="match status" value="1"/>
</dbReference>
<dbReference type="GO" id="GO:0003676">
    <property type="term" value="F:nucleic acid binding"/>
    <property type="evidence" value="ECO:0007669"/>
    <property type="project" value="InterPro"/>
</dbReference>
<dbReference type="GO" id="GO:0004386">
    <property type="term" value="F:helicase activity"/>
    <property type="evidence" value="ECO:0007669"/>
    <property type="project" value="UniProtKB-KW"/>
</dbReference>
<dbReference type="PANTHER" id="PTHR47961:SF6">
    <property type="entry name" value="DNA-DIRECTED DNA POLYMERASE"/>
    <property type="match status" value="1"/>
</dbReference>
<organism evidence="7 8">
    <name type="scientific">Pseudomaricurvus hydrocarbonicus</name>
    <dbReference type="NCBI Taxonomy" id="1470433"/>
    <lineage>
        <taxon>Bacteria</taxon>
        <taxon>Pseudomonadati</taxon>
        <taxon>Pseudomonadota</taxon>
        <taxon>Gammaproteobacteria</taxon>
        <taxon>Cellvibrionales</taxon>
        <taxon>Cellvibrionaceae</taxon>
        <taxon>Pseudomaricurvus</taxon>
    </lineage>
</organism>
<dbReference type="InterPro" id="IPR001650">
    <property type="entry name" value="Helicase_C-like"/>
</dbReference>
<name>A0A9E5JW95_9GAMM</name>
<reference evidence="7" key="1">
    <citation type="submission" date="2020-03" db="EMBL/GenBank/DDBJ databases">
        <authorList>
            <person name="Guo F."/>
        </authorList>
    </citation>
    <scope>NUCLEOTIDE SEQUENCE</scope>
    <source>
        <strain evidence="7">JCM 30134</strain>
    </source>
</reference>
<dbReference type="Pfam" id="PF00271">
    <property type="entry name" value="Helicase_C"/>
    <property type="match status" value="1"/>
</dbReference>
<dbReference type="InterPro" id="IPR011545">
    <property type="entry name" value="DEAD/DEAH_box_helicase_dom"/>
</dbReference>
<dbReference type="Gene3D" id="3.40.50.300">
    <property type="entry name" value="P-loop containing nucleotide triphosphate hydrolases"/>
    <property type="match status" value="2"/>
</dbReference>
<evidence type="ECO:0000256" key="2">
    <source>
        <dbReference type="ARBA" id="ARBA00022801"/>
    </source>
</evidence>
<evidence type="ECO:0000313" key="8">
    <source>
        <dbReference type="Proteomes" id="UP000787472"/>
    </source>
</evidence>
<dbReference type="GO" id="GO:0005524">
    <property type="term" value="F:ATP binding"/>
    <property type="evidence" value="ECO:0007669"/>
    <property type="project" value="UniProtKB-KW"/>
</dbReference>
<keyword evidence="4" id="KW-0067">ATP-binding</keyword>
<dbReference type="Pfam" id="PF00270">
    <property type="entry name" value="DEAD"/>
    <property type="match status" value="1"/>
</dbReference>
<sequence length="973" mass="110780">MSELLLHMMAEFESWEAAAEFNIPQQSWADYTVNDRVDDLYIATFSHIFSTLREESEDKKSNLLSCAKTLLVFSKSAASKYISGVEKNRNLLYSAALYYLADQPPTAFLIAKDIDPEIFEIEQEKFLYSFLSRISDEETELSVEIFDAVSRGEYQRFDHILDILSEQVAIGLQHDPLLFVSSKFAYECIDRFKSVNVWSLLERYSDCEDMSVWNELLSSNGCHPIWELLPSQVKAVESGILTGEKPAYSMQMPTSAGKTSLCEIIIFNEVKVRGNKVLFLVPFRALAAEVKAGMYSRLSNVGVDISASYGGNIPTRSESTTVENSDVVISTPEKFEALCQVIPDFIDRFDVLICDEGHLIDDGNRGLQYELLLTKFKRRENPVDKIVFISAILPNVSDINDWLGGDESSLINSDYKPVVTDYSFVRSVNDKWFLDFNPHLDQPYSYFLSDFIQKYELKFTNQGAGNSNLLPGWSSLLTLACASAFKASISGSVILFTTEKGVSGVRGLANKCLDMLKKNAFITQQYQVENHPVDLVNYISMLLGGEHLLTRLVQNKIGYHHGDLPQELRREMEQAINDKKLNILICTSTLAEGVNLPIRTIVLHTVKRFNGRIKDFIEKRNIKNIIGRAGRAGKETRGRVIFANESERDYALEVINDVQLESAHGFLFSLIKALKNYLEAMNLTLNQEFFDSDVAKDISYIFESIDMSLLQSLPEDILEEELDTFLDQMLSETLASKFCNEEGLTDLLKMVFSLRTERIFYETDSTMRTIMRNTGSSLNFLNYVEASQILDQDMWRSLTAPQEPKWFNNIIKPVLNHIGYEDSADLIIDVLNGWVSGSFYVEIAEDLEQDVDDVVRYVCIDIGFELQQTLSQLTRFAIELYEDEVPDHVVNWPQYMQYGVNRQIHLRLINSGVTDRLAVFGVARFLDSLGVPEDIRNLRRLLMVNREALNNALEQDPRVPALSISRFFDDYNI</sequence>
<keyword evidence="3 7" id="KW-0347">Helicase</keyword>
<dbReference type="PROSITE" id="PS51194">
    <property type="entry name" value="HELICASE_CTER"/>
    <property type="match status" value="1"/>
</dbReference>
<gene>
    <name evidence="7" type="ORF">G8770_10840</name>
</gene>
<dbReference type="SUPFAM" id="SSF52540">
    <property type="entry name" value="P-loop containing nucleoside triphosphate hydrolases"/>
    <property type="match status" value="1"/>
</dbReference>
<evidence type="ECO:0000256" key="1">
    <source>
        <dbReference type="ARBA" id="ARBA00022741"/>
    </source>
</evidence>
<dbReference type="SMART" id="SM00487">
    <property type="entry name" value="DEXDc"/>
    <property type="match status" value="1"/>
</dbReference>
<keyword evidence="2" id="KW-0378">Hydrolase</keyword>
<dbReference type="AlphaFoldDB" id="A0A9E5JW95"/>
<dbReference type="InterPro" id="IPR027417">
    <property type="entry name" value="P-loop_NTPase"/>
</dbReference>
<dbReference type="EMBL" id="JAAONZ010000007">
    <property type="protein sequence ID" value="NHO66040.1"/>
    <property type="molecule type" value="Genomic_DNA"/>
</dbReference>
<proteinExistence type="predicted"/>
<keyword evidence="8" id="KW-1185">Reference proteome</keyword>
<dbReference type="InterPro" id="IPR050474">
    <property type="entry name" value="Hel308_SKI2-like"/>
</dbReference>
<evidence type="ECO:0000259" key="5">
    <source>
        <dbReference type="PROSITE" id="PS51192"/>
    </source>
</evidence>
<dbReference type="GO" id="GO:0016787">
    <property type="term" value="F:hydrolase activity"/>
    <property type="evidence" value="ECO:0007669"/>
    <property type="project" value="UniProtKB-KW"/>
</dbReference>
<evidence type="ECO:0000256" key="4">
    <source>
        <dbReference type="ARBA" id="ARBA00022840"/>
    </source>
</evidence>
<feature type="domain" description="Helicase ATP-binding" evidence="5">
    <location>
        <begin position="239"/>
        <end position="411"/>
    </location>
</feature>
<comment type="caution">
    <text evidence="7">The sequence shown here is derived from an EMBL/GenBank/DDBJ whole genome shotgun (WGS) entry which is preliminary data.</text>
</comment>
<evidence type="ECO:0000313" key="7">
    <source>
        <dbReference type="EMBL" id="NHO66040.1"/>
    </source>
</evidence>
<dbReference type="RefSeq" id="WP_167186144.1">
    <property type="nucleotide sequence ID" value="NZ_JAAONZ010000007.1"/>
</dbReference>
<dbReference type="SMART" id="SM00490">
    <property type="entry name" value="HELICc"/>
    <property type="match status" value="1"/>
</dbReference>
<dbReference type="InterPro" id="IPR014001">
    <property type="entry name" value="Helicase_ATP-bd"/>
</dbReference>
<feature type="domain" description="Helicase C-terminal" evidence="6">
    <location>
        <begin position="521"/>
        <end position="678"/>
    </location>
</feature>
<evidence type="ECO:0000259" key="6">
    <source>
        <dbReference type="PROSITE" id="PS51194"/>
    </source>
</evidence>
<protein>
    <submittedName>
        <fullName evidence="7">DEAD/DEAH box helicase</fullName>
    </submittedName>
</protein>
<dbReference type="Proteomes" id="UP000787472">
    <property type="component" value="Unassembled WGS sequence"/>
</dbReference>
<accession>A0A9E5JW95</accession>